<evidence type="ECO:0000313" key="2">
    <source>
        <dbReference type="Proteomes" id="UP000077428"/>
    </source>
</evidence>
<organism evidence="1 2">
    <name type="scientific">Methanobrevibacter oralis</name>
    <dbReference type="NCBI Taxonomy" id="66851"/>
    <lineage>
        <taxon>Archaea</taxon>
        <taxon>Methanobacteriati</taxon>
        <taxon>Methanobacteriota</taxon>
        <taxon>Methanomada group</taxon>
        <taxon>Methanobacteria</taxon>
        <taxon>Methanobacteriales</taxon>
        <taxon>Methanobacteriaceae</taxon>
        <taxon>Methanobrevibacter</taxon>
    </lineage>
</organism>
<dbReference type="STRING" id="66851.MBORA_15700"/>
<protein>
    <submittedName>
        <fullName evidence="1">Uncharacterized protein</fullName>
    </submittedName>
</protein>
<reference evidence="2" key="1">
    <citation type="journal article" date="2016" name="Genome Announc.">
        <title>Draft Genome Sequences of Methanobrevibacter curvatus DSM11111, Methanobrevibacter cuticularis DSM11139, Methanobrevibacter filiformis DSM11501, and Methanobrevibacter oralis DSM7256.</title>
        <authorList>
            <person name="Poehlein A."/>
            <person name="Seedorf H."/>
        </authorList>
    </citation>
    <scope>NUCLEOTIDE SEQUENCE [LARGE SCALE GENOMIC DNA]</scope>
    <source>
        <strain evidence="2">DSM 7256 / JCM 30027 / ZR</strain>
    </source>
</reference>
<proteinExistence type="predicted"/>
<name>A0A162FD97_METOA</name>
<sequence length="67" mass="7965">MQDVPNVIFHYITNNIEGGLIKMMAYLSEKTDENIVYDEKYYEDLAKRLAEESIINFRKDLNKIFSE</sequence>
<comment type="caution">
    <text evidence="1">The sequence shown here is derived from an EMBL/GenBank/DDBJ whole genome shotgun (WGS) entry which is preliminary data.</text>
</comment>
<evidence type="ECO:0000313" key="1">
    <source>
        <dbReference type="EMBL" id="KZX11325.1"/>
    </source>
</evidence>
<dbReference type="EMBL" id="LWMU01000092">
    <property type="protein sequence ID" value="KZX11325.1"/>
    <property type="molecule type" value="Genomic_DNA"/>
</dbReference>
<dbReference type="AlphaFoldDB" id="A0A162FD97"/>
<dbReference type="Proteomes" id="UP000077428">
    <property type="component" value="Unassembled WGS sequence"/>
</dbReference>
<keyword evidence="2" id="KW-1185">Reference proteome</keyword>
<dbReference type="PATRIC" id="fig|66851.6.peg.1710"/>
<accession>A0A162FD97</accession>
<gene>
    <name evidence="1" type="ORF">MBORA_15700</name>
</gene>